<dbReference type="FunFam" id="3.30.200.20:FF:000180">
    <property type="entry name" value="serine/threonine-protein kinase STY46-like"/>
    <property type="match status" value="1"/>
</dbReference>
<evidence type="ECO:0000313" key="8">
    <source>
        <dbReference type="Proteomes" id="UP001345219"/>
    </source>
</evidence>
<evidence type="ECO:0000256" key="3">
    <source>
        <dbReference type="ARBA" id="ARBA00022777"/>
    </source>
</evidence>
<dbReference type="PANTHER" id="PTHR44329">
    <property type="entry name" value="SERINE/THREONINE-PROTEIN KINASE TNNI3K-RELATED"/>
    <property type="match status" value="1"/>
</dbReference>
<dbReference type="SUPFAM" id="SSF55021">
    <property type="entry name" value="ACT-like"/>
    <property type="match status" value="1"/>
</dbReference>
<dbReference type="InterPro" id="IPR051681">
    <property type="entry name" value="Ser/Thr_Kinases-Pseudokinases"/>
</dbReference>
<protein>
    <recommendedName>
        <fullName evidence="9">ACT-like protein tyrosine kinase family protein</fullName>
    </recommendedName>
</protein>
<evidence type="ECO:0000256" key="4">
    <source>
        <dbReference type="ARBA" id="ARBA00022840"/>
    </source>
</evidence>
<dbReference type="InterPro" id="IPR008271">
    <property type="entry name" value="Ser/Thr_kinase_AS"/>
</dbReference>
<sequence length="389" mass="43693">MVLKGPDSIKNLSFHSWRKHLQPDYTSAIVVNASLHLIMKRCRLSCFVHNHQLGPLRLSIVPTSKVQSIDSVRSGSLTEDASQDTANYANRKSIIHPLPAFSLLSNLEVLALEAVDAMEGPMHEITFSTDDKPKLLSQLTCLLSDMGLNIQEAHVFSTADGYSLNVFVVDGGPYEETEKLATAIEKEVCKRENAAWLGPLVSSLVRNEQTGMDSEVDHVPIPTDGSDVWEIDIQCRYRGTYRSQDVAIKVLKSERLDADLQREFAQEVSMMKKVRHRNVVQFIGACTKLPNLCIVTEFISGGSIYDFLHKHKGVFKLPTLLKVATDVSKGINYLHENNIIHRDLKAANILMDKNEKADVFSFWIMLWELLTEQGIRPTIPENSRHSLLS</sequence>
<dbReference type="InterPro" id="IPR000719">
    <property type="entry name" value="Prot_kinase_dom"/>
</dbReference>
<dbReference type="Pfam" id="PF07714">
    <property type="entry name" value="PK_Tyr_Ser-Thr"/>
    <property type="match status" value="1"/>
</dbReference>
<gene>
    <name evidence="7" type="ORF">SAY87_020859</name>
</gene>
<dbReference type="GO" id="GO:0005524">
    <property type="term" value="F:ATP binding"/>
    <property type="evidence" value="ECO:0007669"/>
    <property type="project" value="UniProtKB-KW"/>
</dbReference>
<organism evidence="7 8">
    <name type="scientific">Trapa incisa</name>
    <dbReference type="NCBI Taxonomy" id="236973"/>
    <lineage>
        <taxon>Eukaryota</taxon>
        <taxon>Viridiplantae</taxon>
        <taxon>Streptophyta</taxon>
        <taxon>Embryophyta</taxon>
        <taxon>Tracheophyta</taxon>
        <taxon>Spermatophyta</taxon>
        <taxon>Magnoliopsida</taxon>
        <taxon>eudicotyledons</taxon>
        <taxon>Gunneridae</taxon>
        <taxon>Pentapetalae</taxon>
        <taxon>rosids</taxon>
        <taxon>malvids</taxon>
        <taxon>Myrtales</taxon>
        <taxon>Lythraceae</taxon>
        <taxon>Trapa</taxon>
    </lineage>
</organism>
<feature type="domain" description="Protein kinase" evidence="5">
    <location>
        <begin position="174"/>
        <end position="389"/>
    </location>
</feature>
<accession>A0AAN7JR09</accession>
<evidence type="ECO:0000256" key="2">
    <source>
        <dbReference type="ARBA" id="ARBA00022741"/>
    </source>
</evidence>
<evidence type="ECO:0000313" key="7">
    <source>
        <dbReference type="EMBL" id="KAK4752061.1"/>
    </source>
</evidence>
<evidence type="ECO:0000256" key="1">
    <source>
        <dbReference type="ARBA" id="ARBA00022679"/>
    </source>
</evidence>
<keyword evidence="2" id="KW-0547">Nucleotide-binding</keyword>
<dbReference type="Gene3D" id="3.30.200.20">
    <property type="entry name" value="Phosphorylase Kinase, domain 1"/>
    <property type="match status" value="1"/>
</dbReference>
<evidence type="ECO:0008006" key="9">
    <source>
        <dbReference type="Google" id="ProtNLM"/>
    </source>
</evidence>
<dbReference type="InterPro" id="IPR001245">
    <property type="entry name" value="Ser-Thr/Tyr_kinase_cat_dom"/>
</dbReference>
<proteinExistence type="predicted"/>
<dbReference type="InterPro" id="IPR011009">
    <property type="entry name" value="Kinase-like_dom_sf"/>
</dbReference>
<dbReference type="PROSITE" id="PS51671">
    <property type="entry name" value="ACT"/>
    <property type="match status" value="1"/>
</dbReference>
<keyword evidence="8" id="KW-1185">Reference proteome</keyword>
<dbReference type="PROSITE" id="PS50011">
    <property type="entry name" value="PROTEIN_KINASE_DOM"/>
    <property type="match status" value="1"/>
</dbReference>
<dbReference type="Pfam" id="PF01842">
    <property type="entry name" value="ACT"/>
    <property type="match status" value="1"/>
</dbReference>
<evidence type="ECO:0000259" key="5">
    <source>
        <dbReference type="PROSITE" id="PS50011"/>
    </source>
</evidence>
<dbReference type="InterPro" id="IPR002912">
    <property type="entry name" value="ACT_dom"/>
</dbReference>
<feature type="domain" description="ACT" evidence="6">
    <location>
        <begin position="124"/>
        <end position="202"/>
    </location>
</feature>
<dbReference type="SMART" id="SM00220">
    <property type="entry name" value="S_TKc"/>
    <property type="match status" value="1"/>
</dbReference>
<dbReference type="PANTHER" id="PTHR44329:SF128">
    <property type="entry name" value="SERINE_THREONINE-PROTEIN KINASE STY46"/>
    <property type="match status" value="1"/>
</dbReference>
<comment type="caution">
    <text evidence="7">The sequence shown here is derived from an EMBL/GenBank/DDBJ whole genome shotgun (WGS) entry which is preliminary data.</text>
</comment>
<keyword evidence="1" id="KW-0808">Transferase</keyword>
<dbReference type="SUPFAM" id="SSF56112">
    <property type="entry name" value="Protein kinase-like (PK-like)"/>
    <property type="match status" value="1"/>
</dbReference>
<name>A0AAN7JR09_9MYRT</name>
<keyword evidence="3" id="KW-0418">Kinase</keyword>
<keyword evidence="4" id="KW-0067">ATP-binding</keyword>
<dbReference type="PROSITE" id="PS00108">
    <property type="entry name" value="PROTEIN_KINASE_ST"/>
    <property type="match status" value="1"/>
</dbReference>
<dbReference type="InterPro" id="IPR045865">
    <property type="entry name" value="ACT-like_dom_sf"/>
</dbReference>
<dbReference type="Proteomes" id="UP001345219">
    <property type="component" value="Chromosome 16"/>
</dbReference>
<dbReference type="AlphaFoldDB" id="A0AAN7JR09"/>
<evidence type="ECO:0000259" key="6">
    <source>
        <dbReference type="PROSITE" id="PS51671"/>
    </source>
</evidence>
<dbReference type="EMBL" id="JAXIOK010000016">
    <property type="protein sequence ID" value="KAK4752061.1"/>
    <property type="molecule type" value="Genomic_DNA"/>
</dbReference>
<reference evidence="7 8" key="1">
    <citation type="journal article" date="2023" name="Hortic Res">
        <title>Pangenome of water caltrop reveals structural variations and asymmetric subgenome divergence after allopolyploidization.</title>
        <authorList>
            <person name="Zhang X."/>
            <person name="Chen Y."/>
            <person name="Wang L."/>
            <person name="Yuan Y."/>
            <person name="Fang M."/>
            <person name="Shi L."/>
            <person name="Lu R."/>
            <person name="Comes H.P."/>
            <person name="Ma Y."/>
            <person name="Chen Y."/>
            <person name="Huang G."/>
            <person name="Zhou Y."/>
            <person name="Zheng Z."/>
            <person name="Qiu Y."/>
        </authorList>
    </citation>
    <scope>NUCLEOTIDE SEQUENCE [LARGE SCALE GENOMIC DNA]</scope>
    <source>
        <tissue evidence="7">Roots</tissue>
    </source>
</reference>
<dbReference type="GO" id="GO:0004674">
    <property type="term" value="F:protein serine/threonine kinase activity"/>
    <property type="evidence" value="ECO:0007669"/>
    <property type="project" value="TreeGrafter"/>
</dbReference>
<dbReference type="Gene3D" id="1.10.510.10">
    <property type="entry name" value="Transferase(Phosphotransferase) domain 1"/>
    <property type="match status" value="1"/>
</dbReference>